<dbReference type="InterPro" id="IPR021283">
    <property type="entry name" value="Phage_Wedge1"/>
</dbReference>
<dbReference type="Pfam" id="PF11041">
    <property type="entry name" value="Phage_Wedge1"/>
    <property type="match status" value="1"/>
</dbReference>
<dbReference type="EMBL" id="CP023518">
    <property type="protein sequence ID" value="ATF79003.1"/>
    <property type="molecule type" value="Genomic_DNA"/>
</dbReference>
<evidence type="ECO:0000313" key="2">
    <source>
        <dbReference type="Proteomes" id="UP000218103"/>
    </source>
</evidence>
<name>A0ABN5D261_BURCE</name>
<evidence type="ECO:0000313" key="1">
    <source>
        <dbReference type="EMBL" id="ATF79003.1"/>
    </source>
</evidence>
<dbReference type="Proteomes" id="UP000218103">
    <property type="component" value="Chromosome 1"/>
</dbReference>
<accession>A0ABN5D261</accession>
<gene>
    <name evidence="1" type="ORF">CO711_17315</name>
</gene>
<protein>
    <submittedName>
        <fullName evidence="1">DUF2612 domain-containing protein</fullName>
    </submittedName>
</protein>
<sequence length="238" mass="25508">MAELNDYTALITSEHSDKPKFMAVVEMLSAPLVDLMNVLGGMPSLFDLDVAVGDQLDVLGQWIGLSRYVSTPLTGVYFSFDVGGLGFDQGVWKGPFDPDTGLVSLDDDTYRMTLRAKIAANRWDSTPEAAADILDSLAPAGTLVFLEDPCDMSITIGIAGKQPPALYIALLKNGFLSLKPEAVRVNYAVTSVDGAPIFGFDMDNQYVAGFDAGAWSAETLAAPNELDYTFALDNSTLS</sequence>
<proteinExistence type="predicted"/>
<keyword evidence="2" id="KW-1185">Reference proteome</keyword>
<dbReference type="RefSeq" id="WP_027787514.1">
    <property type="nucleotide sequence ID" value="NZ_BCNU01000004.1"/>
</dbReference>
<organism evidence="1 2">
    <name type="scientific">Burkholderia cepacia</name>
    <name type="common">Pseudomonas cepacia</name>
    <dbReference type="NCBI Taxonomy" id="292"/>
    <lineage>
        <taxon>Bacteria</taxon>
        <taxon>Pseudomonadati</taxon>
        <taxon>Pseudomonadota</taxon>
        <taxon>Betaproteobacteria</taxon>
        <taxon>Burkholderiales</taxon>
        <taxon>Burkholderiaceae</taxon>
        <taxon>Burkholderia</taxon>
        <taxon>Burkholderia cepacia complex</taxon>
    </lineage>
</organism>
<reference evidence="2" key="1">
    <citation type="submission" date="2017-09" db="EMBL/GenBank/DDBJ databases">
        <title>FDA dAtabase for Regulatory Grade micrObial Sequences (FDA-ARGOS): Supporting development and validation of Infectious Disease Dx tests.</title>
        <authorList>
            <person name="Minogue T."/>
            <person name="Wolcott M."/>
            <person name="Wasieloski L."/>
            <person name="Aguilar W."/>
            <person name="Moore D."/>
            <person name="Tallon L.J."/>
            <person name="Sadzewicz L."/>
            <person name="Ott S."/>
            <person name="Zhao X."/>
            <person name="Nagaraj S."/>
            <person name="Vavikolanu K."/>
            <person name="Aluvathingal J."/>
            <person name="Nadendla S."/>
            <person name="Sichtig H."/>
        </authorList>
    </citation>
    <scope>NUCLEOTIDE SEQUENCE [LARGE SCALE GENOMIC DNA]</scope>
    <source>
        <strain evidence="2">FDAARGOS_388</strain>
    </source>
</reference>